<feature type="region of interest" description="Disordered" evidence="1">
    <location>
        <begin position="113"/>
        <end position="186"/>
    </location>
</feature>
<sequence length="276" mass="31025">MVGITWRRSLSMKWYTGQVNENSEISYHAHHTDADDLLYGYVSTHSNRETQALLARLQASHDPCIHAALDDIRSRIAQFDASKTREDLHVFMRYLESRLRDLNNKKSSTKTILHDEVANEHQQSDSTSVKSRSTSTSNNNSNKETSSSSRQLGRQHLRSSTSTGSGTNGHQPVPSRRSSQSSNNQENPVMFDEMLNTVLGLPKKGISALPQAYQSKYEKPAPLVQTQLITNTTALNKNGRDIGKRLFESGTLKDPRLIYDGPRKVEKEEEPLETSV</sequence>
<protein>
    <submittedName>
        <fullName evidence="3">Uncharacterized protein</fullName>
    </submittedName>
</protein>
<accession>A0A819TEJ2</accession>
<name>A0A819TEJ2_9BILA</name>
<dbReference type="AlphaFoldDB" id="A0A819TEJ2"/>
<dbReference type="EMBL" id="CAJOBH010007042">
    <property type="protein sequence ID" value="CAF4073351.1"/>
    <property type="molecule type" value="Genomic_DNA"/>
</dbReference>
<gene>
    <name evidence="2" type="ORF">BYL167_LOCUS17651</name>
    <name evidence="3" type="ORF">UXM345_LOCUS20809</name>
</gene>
<evidence type="ECO:0000313" key="4">
    <source>
        <dbReference type="Proteomes" id="UP000663842"/>
    </source>
</evidence>
<evidence type="ECO:0000313" key="2">
    <source>
        <dbReference type="EMBL" id="CAF4073351.1"/>
    </source>
</evidence>
<proteinExistence type="predicted"/>
<dbReference type="EMBL" id="CAJOBF010003156">
    <property type="protein sequence ID" value="CAF4076943.1"/>
    <property type="molecule type" value="Genomic_DNA"/>
</dbReference>
<feature type="compositionally biased region" description="Basic and acidic residues" evidence="1">
    <location>
        <begin position="113"/>
        <end position="123"/>
    </location>
</feature>
<dbReference type="Proteomes" id="UP000663842">
    <property type="component" value="Unassembled WGS sequence"/>
</dbReference>
<evidence type="ECO:0000313" key="3">
    <source>
        <dbReference type="EMBL" id="CAF4076943.1"/>
    </source>
</evidence>
<dbReference type="Proteomes" id="UP000681967">
    <property type="component" value="Unassembled WGS sequence"/>
</dbReference>
<reference evidence="3" key="1">
    <citation type="submission" date="2021-02" db="EMBL/GenBank/DDBJ databases">
        <authorList>
            <person name="Nowell W R."/>
        </authorList>
    </citation>
    <scope>NUCLEOTIDE SEQUENCE</scope>
</reference>
<feature type="compositionally biased region" description="Low complexity" evidence="1">
    <location>
        <begin position="159"/>
        <end position="185"/>
    </location>
</feature>
<evidence type="ECO:0000256" key="1">
    <source>
        <dbReference type="SAM" id="MobiDB-lite"/>
    </source>
</evidence>
<comment type="caution">
    <text evidence="3">The sequence shown here is derived from an EMBL/GenBank/DDBJ whole genome shotgun (WGS) entry which is preliminary data.</text>
</comment>
<organism evidence="3 4">
    <name type="scientific">Rotaria magnacalcarata</name>
    <dbReference type="NCBI Taxonomy" id="392030"/>
    <lineage>
        <taxon>Eukaryota</taxon>
        <taxon>Metazoa</taxon>
        <taxon>Spiralia</taxon>
        <taxon>Gnathifera</taxon>
        <taxon>Rotifera</taxon>
        <taxon>Eurotatoria</taxon>
        <taxon>Bdelloidea</taxon>
        <taxon>Philodinida</taxon>
        <taxon>Philodinidae</taxon>
        <taxon>Rotaria</taxon>
    </lineage>
</organism>
<feature type="compositionally biased region" description="Low complexity" evidence="1">
    <location>
        <begin position="124"/>
        <end position="149"/>
    </location>
</feature>